<accession>A0A8J2Z409</accession>
<keyword evidence="1" id="KW-0732">Signal</keyword>
<keyword evidence="3" id="KW-1185">Reference proteome</keyword>
<sequence>MRKYFISMLFLTLPLVSSAHNYDATDINPTSWKQVELKYSDIIDGKAYPAEIKLLRPIQWLEENGIDQVGKRAVFSLPEFGIDQVEVTVTDITDTSVDTKDIDWHMGKTKTVIGTFKRYAQDMATYAFKDENGNVEKINATPNHPFYVINKQAYIAIDDITTNDNLISQSGEILQLICSEEQISSCGRSYYKGDKPIIVYNFEVQLDHVYYVGKNKVLVHNICNPEYEFLGYHGTNLKNAQSIVESGPSIQRIGSSAGTDGGDGFYIAKDYRLSNDFAENASHKMTTKMTKFGPEDTAVRRDDDEGKAVVLKIYGKRTQTYDFNVMNQSHSWQNKTFSSHFSPVDLQMVVKPNQFQYIKAEIYAPSNSKHQLPLWRPHESPF</sequence>
<dbReference type="SUPFAM" id="SSF51294">
    <property type="entry name" value="Hedgehog/intein (Hint) domain"/>
    <property type="match status" value="1"/>
</dbReference>
<evidence type="ECO:0000313" key="2">
    <source>
        <dbReference type="EMBL" id="GGF96693.1"/>
    </source>
</evidence>
<protein>
    <recommendedName>
        <fullName evidence="4">Intein C-terminal splicing domain-containing protein</fullName>
    </recommendedName>
</protein>
<dbReference type="InterPro" id="IPR036844">
    <property type="entry name" value="Hint_dom_sf"/>
</dbReference>
<dbReference type="Proteomes" id="UP000636949">
    <property type="component" value="Unassembled WGS sequence"/>
</dbReference>
<dbReference type="SUPFAM" id="SSF56399">
    <property type="entry name" value="ADP-ribosylation"/>
    <property type="match status" value="1"/>
</dbReference>
<feature type="chain" id="PRO_5035260756" description="Intein C-terminal splicing domain-containing protein" evidence="1">
    <location>
        <begin position="20"/>
        <end position="382"/>
    </location>
</feature>
<dbReference type="EMBL" id="BMJS01000011">
    <property type="protein sequence ID" value="GGF96693.1"/>
    <property type="molecule type" value="Genomic_DNA"/>
</dbReference>
<evidence type="ECO:0000256" key="1">
    <source>
        <dbReference type="SAM" id="SignalP"/>
    </source>
</evidence>
<dbReference type="Pfam" id="PF07591">
    <property type="entry name" value="PT-HINT"/>
    <property type="match status" value="1"/>
</dbReference>
<proteinExistence type="predicted"/>
<dbReference type="AlphaFoldDB" id="A0A8J2Z409"/>
<evidence type="ECO:0000313" key="3">
    <source>
        <dbReference type="Proteomes" id="UP000636949"/>
    </source>
</evidence>
<comment type="caution">
    <text evidence="2">The sequence shown here is derived from an EMBL/GenBank/DDBJ whole genome shotgun (WGS) entry which is preliminary data.</text>
</comment>
<reference evidence="2" key="1">
    <citation type="journal article" date="2014" name="Int. J. Syst. Evol. Microbiol.">
        <title>Complete genome sequence of Corynebacterium casei LMG S-19264T (=DSM 44701T), isolated from a smear-ripened cheese.</title>
        <authorList>
            <consortium name="US DOE Joint Genome Institute (JGI-PGF)"/>
            <person name="Walter F."/>
            <person name="Albersmeier A."/>
            <person name="Kalinowski J."/>
            <person name="Ruckert C."/>
        </authorList>
    </citation>
    <scope>NUCLEOTIDE SEQUENCE</scope>
    <source>
        <strain evidence="2">CGMCC 1.15758</strain>
    </source>
</reference>
<dbReference type="Gene3D" id="3.90.175.10">
    <property type="entry name" value="Diphtheria Toxin, domain 1"/>
    <property type="match status" value="1"/>
</dbReference>
<evidence type="ECO:0008006" key="4">
    <source>
        <dbReference type="Google" id="ProtNLM"/>
    </source>
</evidence>
<dbReference type="OrthoDB" id="9815414at2"/>
<reference evidence="2" key="2">
    <citation type="submission" date="2020-09" db="EMBL/GenBank/DDBJ databases">
        <authorList>
            <person name="Sun Q."/>
            <person name="Zhou Y."/>
        </authorList>
    </citation>
    <scope>NUCLEOTIDE SEQUENCE</scope>
    <source>
        <strain evidence="2">CGMCC 1.15758</strain>
    </source>
</reference>
<dbReference type="Gene3D" id="2.170.16.10">
    <property type="entry name" value="Hedgehog/Intein (Hint) domain"/>
    <property type="match status" value="1"/>
</dbReference>
<dbReference type="RefSeq" id="WP_117002445.1">
    <property type="nucleotide sequence ID" value="NZ_BMJS01000011.1"/>
</dbReference>
<name>A0A8J2Z409_9GAMM</name>
<organism evidence="2 3">
    <name type="scientific">Cysteiniphilum litorale</name>
    <dbReference type="NCBI Taxonomy" id="2056700"/>
    <lineage>
        <taxon>Bacteria</taxon>
        <taxon>Pseudomonadati</taxon>
        <taxon>Pseudomonadota</taxon>
        <taxon>Gammaproteobacteria</taxon>
        <taxon>Thiotrichales</taxon>
        <taxon>Fastidiosibacteraceae</taxon>
        <taxon>Cysteiniphilum</taxon>
    </lineage>
</organism>
<feature type="signal peptide" evidence="1">
    <location>
        <begin position="1"/>
        <end position="19"/>
    </location>
</feature>
<gene>
    <name evidence="2" type="ORF">GCM10010995_12430</name>
</gene>